<name>A0A1L9SZN5_9EURO</name>
<evidence type="ECO:0000256" key="11">
    <source>
        <dbReference type="RuleBase" id="RU368027"/>
    </source>
</evidence>
<dbReference type="VEuPathDB" id="FungiDB:ASPSYDRAFT_62693"/>
<evidence type="ECO:0000256" key="3">
    <source>
        <dbReference type="ARBA" id="ARBA00011167"/>
    </source>
</evidence>
<feature type="compositionally biased region" description="Acidic residues" evidence="13">
    <location>
        <begin position="73"/>
        <end position="86"/>
    </location>
</feature>
<keyword evidence="5 11" id="KW-0690">Ribosome biogenesis</keyword>
<keyword evidence="8 11" id="KW-0539">Nucleus</keyword>
<evidence type="ECO:0000256" key="13">
    <source>
        <dbReference type="SAM" id="MobiDB-lite"/>
    </source>
</evidence>
<organism evidence="14 15">
    <name type="scientific">Aspergillus sydowii CBS 593.65</name>
    <dbReference type="NCBI Taxonomy" id="1036612"/>
    <lineage>
        <taxon>Eukaryota</taxon>
        <taxon>Fungi</taxon>
        <taxon>Dikarya</taxon>
        <taxon>Ascomycota</taxon>
        <taxon>Pezizomycotina</taxon>
        <taxon>Eurotiomycetes</taxon>
        <taxon>Eurotiomycetidae</taxon>
        <taxon>Eurotiales</taxon>
        <taxon>Aspergillaceae</taxon>
        <taxon>Aspergillus</taxon>
        <taxon>Aspergillus subgen. Nidulantes</taxon>
    </lineage>
</organism>
<proteinExistence type="inferred from homology"/>
<dbReference type="AlphaFoldDB" id="A0A1L9SZN5"/>
<dbReference type="GeneID" id="63766229"/>
<dbReference type="GO" id="GO:0005730">
    <property type="term" value="C:nucleolus"/>
    <property type="evidence" value="ECO:0007669"/>
    <property type="project" value="UniProtKB-SubCell"/>
</dbReference>
<comment type="function">
    <text evidence="10 11">Component of the 90S pre-ribosome involved in the maturation of rRNAs. Required for early cleavages of the pre-RNAs in the 40S ribosomal subunit maturation pathway.</text>
</comment>
<protein>
    <recommendedName>
        <fullName evidence="4 11">rRNA biogenesis protein RRP36</fullName>
    </recommendedName>
</protein>
<dbReference type="GO" id="GO:0000462">
    <property type="term" value="P:maturation of SSU-rRNA from tricistronic rRNA transcript (SSU-rRNA, 5.8S rRNA, LSU-rRNA)"/>
    <property type="evidence" value="ECO:0007669"/>
    <property type="project" value="TreeGrafter"/>
</dbReference>
<evidence type="ECO:0000313" key="14">
    <source>
        <dbReference type="EMBL" id="OJJ52639.1"/>
    </source>
</evidence>
<sequence length="356" mass="39870">MAISDLLNRRVRARADDDDEGVYSDGSESEVHSDAEGSDESGSDNSSEISEGGDDESNPSEAQGAESEASMIDSEEDDGDDDDNDDDVKSSINNISFGALAKAQASFGPKSKRRTKGAKENDETATHSPLDDIRARIQEAREQKRKASSTPKDGTSRSEKPASRSSKHAPTVQSSKFAVSRRRTIVEPPSVPKSRDPRFDPTIVGRRGGKSAPSDAYAFLDDYRAAELKDLKDQLAKTKDVKRREALQREIRSVADRMRSIENNKREKDILSEHKKREKQLIREGKKATPYFLKKSDLKKQALLKKYEGMKSKDRLKALERRRKKAAAKERKEMPMERRGLGDSFDAAPRKRQRLD</sequence>
<evidence type="ECO:0000256" key="2">
    <source>
        <dbReference type="ARBA" id="ARBA00009418"/>
    </source>
</evidence>
<evidence type="ECO:0000256" key="1">
    <source>
        <dbReference type="ARBA" id="ARBA00004604"/>
    </source>
</evidence>
<evidence type="ECO:0000256" key="9">
    <source>
        <dbReference type="ARBA" id="ARBA00023274"/>
    </source>
</evidence>
<comment type="subunit">
    <text evidence="3 11">Associates with 90S and pre-40S pre-ribosomal particles.</text>
</comment>
<evidence type="ECO:0000313" key="15">
    <source>
        <dbReference type="Proteomes" id="UP000184356"/>
    </source>
</evidence>
<dbReference type="GO" id="GO:0030686">
    <property type="term" value="C:90S preribosome"/>
    <property type="evidence" value="ECO:0007669"/>
    <property type="project" value="TreeGrafter"/>
</dbReference>
<evidence type="ECO:0000256" key="10">
    <source>
        <dbReference type="ARBA" id="ARBA00025053"/>
    </source>
</evidence>
<feature type="coiled-coil region" evidence="12">
    <location>
        <begin position="225"/>
        <end position="264"/>
    </location>
</feature>
<dbReference type="PANTHER" id="PTHR21738">
    <property type="entry name" value="RIBOSOMAL RNA PROCESSING PROTEIN 36 HOMOLOG"/>
    <property type="match status" value="1"/>
</dbReference>
<feature type="region of interest" description="Disordered" evidence="13">
    <location>
        <begin position="314"/>
        <end position="356"/>
    </location>
</feature>
<evidence type="ECO:0000256" key="5">
    <source>
        <dbReference type="ARBA" id="ARBA00022517"/>
    </source>
</evidence>
<feature type="region of interest" description="Disordered" evidence="13">
    <location>
        <begin position="1"/>
        <end position="214"/>
    </location>
</feature>
<reference evidence="15" key="1">
    <citation type="journal article" date="2017" name="Genome Biol.">
        <title>Comparative genomics reveals high biological diversity and specific adaptations in the industrially and medically important fungal genus Aspergillus.</title>
        <authorList>
            <person name="de Vries R.P."/>
            <person name="Riley R."/>
            <person name="Wiebenga A."/>
            <person name="Aguilar-Osorio G."/>
            <person name="Amillis S."/>
            <person name="Uchima C.A."/>
            <person name="Anderluh G."/>
            <person name="Asadollahi M."/>
            <person name="Askin M."/>
            <person name="Barry K."/>
            <person name="Battaglia E."/>
            <person name="Bayram O."/>
            <person name="Benocci T."/>
            <person name="Braus-Stromeyer S.A."/>
            <person name="Caldana C."/>
            <person name="Canovas D."/>
            <person name="Cerqueira G.C."/>
            <person name="Chen F."/>
            <person name="Chen W."/>
            <person name="Choi C."/>
            <person name="Clum A."/>
            <person name="Dos Santos R.A."/>
            <person name="Damasio A.R."/>
            <person name="Diallinas G."/>
            <person name="Emri T."/>
            <person name="Fekete E."/>
            <person name="Flipphi M."/>
            <person name="Freyberg S."/>
            <person name="Gallo A."/>
            <person name="Gournas C."/>
            <person name="Habgood R."/>
            <person name="Hainaut M."/>
            <person name="Harispe M.L."/>
            <person name="Henrissat B."/>
            <person name="Hilden K.S."/>
            <person name="Hope R."/>
            <person name="Hossain A."/>
            <person name="Karabika E."/>
            <person name="Karaffa L."/>
            <person name="Karanyi Z."/>
            <person name="Krasevec N."/>
            <person name="Kuo A."/>
            <person name="Kusch H."/>
            <person name="LaButti K."/>
            <person name="Lagendijk E.L."/>
            <person name="Lapidus A."/>
            <person name="Levasseur A."/>
            <person name="Lindquist E."/>
            <person name="Lipzen A."/>
            <person name="Logrieco A.F."/>
            <person name="MacCabe A."/>
            <person name="Maekelae M.R."/>
            <person name="Malavazi I."/>
            <person name="Melin P."/>
            <person name="Meyer V."/>
            <person name="Mielnichuk N."/>
            <person name="Miskei M."/>
            <person name="Molnar A.P."/>
            <person name="Mule G."/>
            <person name="Ngan C.Y."/>
            <person name="Orejas M."/>
            <person name="Orosz E."/>
            <person name="Ouedraogo J.P."/>
            <person name="Overkamp K.M."/>
            <person name="Park H.-S."/>
            <person name="Perrone G."/>
            <person name="Piumi F."/>
            <person name="Punt P.J."/>
            <person name="Ram A.F."/>
            <person name="Ramon A."/>
            <person name="Rauscher S."/>
            <person name="Record E."/>
            <person name="Riano-Pachon D.M."/>
            <person name="Robert V."/>
            <person name="Roehrig J."/>
            <person name="Ruller R."/>
            <person name="Salamov A."/>
            <person name="Salih N.S."/>
            <person name="Samson R.A."/>
            <person name="Sandor E."/>
            <person name="Sanguinetti M."/>
            <person name="Schuetze T."/>
            <person name="Sepcic K."/>
            <person name="Shelest E."/>
            <person name="Sherlock G."/>
            <person name="Sophianopoulou V."/>
            <person name="Squina F.M."/>
            <person name="Sun H."/>
            <person name="Susca A."/>
            <person name="Todd R.B."/>
            <person name="Tsang A."/>
            <person name="Unkles S.E."/>
            <person name="van de Wiele N."/>
            <person name="van Rossen-Uffink D."/>
            <person name="Oliveira J.V."/>
            <person name="Vesth T.C."/>
            <person name="Visser J."/>
            <person name="Yu J.-H."/>
            <person name="Zhou M."/>
            <person name="Andersen M.R."/>
            <person name="Archer D.B."/>
            <person name="Baker S.E."/>
            <person name="Benoit I."/>
            <person name="Brakhage A.A."/>
            <person name="Braus G.H."/>
            <person name="Fischer R."/>
            <person name="Frisvad J.C."/>
            <person name="Goldman G.H."/>
            <person name="Houbraken J."/>
            <person name="Oakley B."/>
            <person name="Pocsi I."/>
            <person name="Scazzocchio C."/>
            <person name="Seiboth B."/>
            <person name="vanKuyk P.A."/>
            <person name="Wortman J."/>
            <person name="Dyer P.S."/>
            <person name="Grigoriev I.V."/>
        </authorList>
    </citation>
    <scope>NUCLEOTIDE SEQUENCE [LARGE SCALE GENOMIC DNA]</scope>
    <source>
        <strain evidence="15">CBS 593.65</strain>
    </source>
</reference>
<keyword evidence="9 11" id="KW-0687">Ribonucleoprotein</keyword>
<dbReference type="Pfam" id="PF06102">
    <property type="entry name" value="RRP36"/>
    <property type="match status" value="1"/>
</dbReference>
<dbReference type="RefSeq" id="XP_040696445.1">
    <property type="nucleotide sequence ID" value="XM_040850156.1"/>
</dbReference>
<evidence type="ECO:0000256" key="6">
    <source>
        <dbReference type="ARBA" id="ARBA00022552"/>
    </source>
</evidence>
<feature type="compositionally biased region" description="Basic and acidic residues" evidence="13">
    <location>
        <begin position="327"/>
        <end position="341"/>
    </location>
</feature>
<accession>A0A1L9SZN5</accession>
<keyword evidence="7 12" id="KW-0175">Coiled coil</keyword>
<evidence type="ECO:0000256" key="4">
    <source>
        <dbReference type="ARBA" id="ARBA00016695"/>
    </source>
</evidence>
<dbReference type="Proteomes" id="UP000184356">
    <property type="component" value="Unassembled WGS sequence"/>
</dbReference>
<feature type="compositionally biased region" description="Basic and acidic residues" evidence="13">
    <location>
        <begin position="117"/>
        <end position="142"/>
    </location>
</feature>
<keyword evidence="15" id="KW-1185">Reference proteome</keyword>
<evidence type="ECO:0000256" key="12">
    <source>
        <dbReference type="SAM" id="Coils"/>
    </source>
</evidence>
<gene>
    <name evidence="14" type="ORF">ASPSYDRAFT_62693</name>
</gene>
<comment type="subcellular location">
    <subcellularLocation>
        <location evidence="1 11">Nucleus</location>
        <location evidence="1 11">Nucleolus</location>
    </subcellularLocation>
</comment>
<dbReference type="EMBL" id="KV878600">
    <property type="protein sequence ID" value="OJJ52639.1"/>
    <property type="molecule type" value="Genomic_DNA"/>
</dbReference>
<evidence type="ECO:0000256" key="8">
    <source>
        <dbReference type="ARBA" id="ARBA00023242"/>
    </source>
</evidence>
<keyword evidence="6 11" id="KW-0698">rRNA processing</keyword>
<evidence type="ECO:0000256" key="7">
    <source>
        <dbReference type="ARBA" id="ARBA00023054"/>
    </source>
</evidence>
<dbReference type="PANTHER" id="PTHR21738:SF0">
    <property type="entry name" value="RIBOSOMAL RNA PROCESSING PROTEIN 36 HOMOLOG"/>
    <property type="match status" value="1"/>
</dbReference>
<comment type="similarity">
    <text evidence="2 11">Belongs to the RRP36 family.</text>
</comment>
<dbReference type="InterPro" id="IPR009292">
    <property type="entry name" value="RRP36"/>
</dbReference>
<dbReference type="STRING" id="1036612.A0A1L9SZN5"/>
<dbReference type="OrthoDB" id="448446at2759"/>